<reference evidence="2" key="3">
    <citation type="submission" date="2016-02" db="EMBL/GenBank/DDBJ databases">
        <authorList>
            <person name="Teng J.L."/>
            <person name="Yang Y."/>
            <person name="Huang Y."/>
            <person name="Guo F."/>
            <person name="Wei W."/>
            <person name="Chen J.H."/>
            <person name="Wong S.Y."/>
            <person name="Lau S.K."/>
            <person name="Woo P.C."/>
        </authorList>
    </citation>
    <scope>NUCLEOTIDE SEQUENCE</scope>
    <source>
        <strain evidence="2">JCM 15929</strain>
    </source>
</reference>
<dbReference type="EMBL" id="LSRE01000001">
    <property type="protein sequence ID" value="KXP01270.1"/>
    <property type="molecule type" value="Genomic_DNA"/>
</dbReference>
<dbReference type="AlphaFoldDB" id="A0A138AX53"/>
<accession>A0A138AX53</accession>
<dbReference type="PANTHER" id="PTHR34853:SF1">
    <property type="entry name" value="LIPASE 5"/>
    <property type="match status" value="1"/>
</dbReference>
<dbReference type="STRING" id="239498.AXK60_04075"/>
<organism evidence="2 3">
    <name type="scientific">Tsukamurella pseudospumae</name>
    <dbReference type="NCBI Taxonomy" id="239498"/>
    <lineage>
        <taxon>Bacteria</taxon>
        <taxon>Bacillati</taxon>
        <taxon>Actinomycetota</taxon>
        <taxon>Actinomycetes</taxon>
        <taxon>Mycobacteriales</taxon>
        <taxon>Tsukamurellaceae</taxon>
        <taxon>Tsukamurella</taxon>
    </lineage>
</organism>
<dbReference type="SUPFAM" id="SSF53474">
    <property type="entry name" value="alpha/beta-Hydrolases"/>
    <property type="match status" value="1"/>
</dbReference>
<name>A0A138AX53_9ACTN</name>
<evidence type="ECO:0000313" key="2">
    <source>
        <dbReference type="EMBL" id="KXP15047.1"/>
    </source>
</evidence>
<sequence length="403" mass="42742">MVPITSLTALPRALSNRAAGLLRGLASPDPITPIGPPDWSGLDAREYTGPAPAAGSPIDRVPLAPALGLDDAAQAYRFLYATANQYGPDAVSTAALFLPEGDAPAGGWPVVAWAHGTVGLCDEATPSAQPQSERQQFYLGHWLRHGYAVVATDYAGMGTPGLMSYLNGKVEAHNLIDSVRAAGQLGLPLSRRWALVGQSQGAGAAMNGARYAREFGAGYDLDLRGVIATGTPANIERVVQFLRPSFPPVALPPLTTVYAAYILAGIRDARPDLGIDGLLSDEGRRVVDLAERLSLYDTRDAVRGARISSWVTAPLRSIPGIYDALHEHMGTPVEGYDRPVFLGHGLTDIDVPVASGLSLAAALARHRQPLTLKLYPTDHFGTVYAAADDAAEFLARVMEHEEN</sequence>
<dbReference type="InterPro" id="IPR029058">
    <property type="entry name" value="AB_hydrolase_fold"/>
</dbReference>
<keyword evidence="4" id="KW-1185">Reference proteome</keyword>
<dbReference type="Pfam" id="PF03583">
    <property type="entry name" value="LIP"/>
    <property type="match status" value="1"/>
</dbReference>
<proteinExistence type="predicted"/>
<dbReference type="PANTHER" id="PTHR34853">
    <property type="match status" value="1"/>
</dbReference>
<dbReference type="GO" id="GO:0016042">
    <property type="term" value="P:lipid catabolic process"/>
    <property type="evidence" value="ECO:0007669"/>
    <property type="project" value="InterPro"/>
</dbReference>
<dbReference type="Proteomes" id="UP000070258">
    <property type="component" value="Unassembled WGS sequence"/>
</dbReference>
<gene>
    <name evidence="2" type="ORF">AXK60_04075</name>
    <name evidence="1" type="ORF">AXK61_00145</name>
</gene>
<dbReference type="OrthoDB" id="9798122at2"/>
<dbReference type="Proteomes" id="UP000070409">
    <property type="component" value="Unassembled WGS sequence"/>
</dbReference>
<evidence type="ECO:0000313" key="4">
    <source>
        <dbReference type="Proteomes" id="UP000070409"/>
    </source>
</evidence>
<reference evidence="3" key="2">
    <citation type="submission" date="2016-02" db="EMBL/GenBank/DDBJ databases">
        <authorList>
            <person name="Wen L."/>
            <person name="He K."/>
            <person name="Yang H."/>
        </authorList>
    </citation>
    <scope>NUCLEOTIDE SEQUENCE [LARGE SCALE GENOMIC DNA]</scope>
    <source>
        <strain evidence="3">JCM 15929</strain>
    </source>
</reference>
<protein>
    <submittedName>
        <fullName evidence="2">Lipase</fullName>
    </submittedName>
</protein>
<dbReference type="GO" id="GO:0004806">
    <property type="term" value="F:triacylglycerol lipase activity"/>
    <property type="evidence" value="ECO:0007669"/>
    <property type="project" value="InterPro"/>
</dbReference>
<reference evidence="1 4" key="1">
    <citation type="submission" date="2016-02" db="EMBL/GenBank/DDBJ databases">
        <authorList>
            <person name="Teng J.L."/>
            <person name="Tang Y."/>
            <person name="Huang Y."/>
            <person name="Guo F."/>
            <person name="Wei W."/>
            <person name="Chen J.H."/>
            <person name="Wong S.Y."/>
            <person name="Lau S.K."/>
            <person name="Woo P.C."/>
        </authorList>
    </citation>
    <scope>NUCLEOTIDE SEQUENCE [LARGE SCALE GENOMIC DNA]</scope>
    <source>
        <strain evidence="1 4">JCM 13375</strain>
    </source>
</reference>
<dbReference type="EMBL" id="LSRF01000001">
    <property type="protein sequence ID" value="KXP15047.1"/>
    <property type="molecule type" value="Genomic_DNA"/>
</dbReference>
<dbReference type="Gene3D" id="3.40.50.1820">
    <property type="entry name" value="alpha/beta hydrolase"/>
    <property type="match status" value="1"/>
</dbReference>
<dbReference type="InterPro" id="IPR005152">
    <property type="entry name" value="Lipase_secreted"/>
</dbReference>
<evidence type="ECO:0000313" key="1">
    <source>
        <dbReference type="EMBL" id="KXP01270.1"/>
    </source>
</evidence>
<dbReference type="PIRSF" id="PIRSF029171">
    <property type="entry name" value="Esterase_LipA"/>
    <property type="match status" value="1"/>
</dbReference>
<evidence type="ECO:0000313" key="3">
    <source>
        <dbReference type="Proteomes" id="UP000070258"/>
    </source>
</evidence>
<comment type="caution">
    <text evidence="2">The sequence shown here is derived from an EMBL/GenBank/DDBJ whole genome shotgun (WGS) entry which is preliminary data.</text>
</comment>